<protein>
    <submittedName>
        <fullName evidence="1">Uncharacterized protein</fullName>
    </submittedName>
</protein>
<gene>
    <name evidence="1" type="ORF">C7C56_009665</name>
</gene>
<evidence type="ECO:0000313" key="2">
    <source>
        <dbReference type="Proteomes" id="UP000241421"/>
    </source>
</evidence>
<name>A0A2U2HMV6_9BURK</name>
<dbReference type="Proteomes" id="UP000241421">
    <property type="component" value="Unassembled WGS sequence"/>
</dbReference>
<dbReference type="AlphaFoldDB" id="A0A2U2HMV6"/>
<organism evidence="1 2">
    <name type="scientific">Massilia glaciei</name>
    <dbReference type="NCBI Taxonomy" id="1524097"/>
    <lineage>
        <taxon>Bacteria</taxon>
        <taxon>Pseudomonadati</taxon>
        <taxon>Pseudomonadota</taxon>
        <taxon>Betaproteobacteria</taxon>
        <taxon>Burkholderiales</taxon>
        <taxon>Oxalobacteraceae</taxon>
        <taxon>Telluria group</taxon>
        <taxon>Massilia</taxon>
    </lineage>
</organism>
<dbReference type="EMBL" id="PXWF02000132">
    <property type="protein sequence ID" value="PWF48854.1"/>
    <property type="molecule type" value="Genomic_DNA"/>
</dbReference>
<reference evidence="1 2" key="1">
    <citation type="submission" date="2018-04" db="EMBL/GenBank/DDBJ databases">
        <title>Massilia violaceinigra sp. nov., a novel purple-pigmented bacterium isolated from Tianshan glacier, Xinjiang, China.</title>
        <authorList>
            <person name="Wang H."/>
        </authorList>
    </citation>
    <scope>NUCLEOTIDE SEQUENCE [LARGE SCALE GENOMIC DNA]</scope>
    <source>
        <strain evidence="1 2">B448-2</strain>
    </source>
</reference>
<evidence type="ECO:0000313" key="1">
    <source>
        <dbReference type="EMBL" id="PWF48854.1"/>
    </source>
</evidence>
<keyword evidence="2" id="KW-1185">Reference proteome</keyword>
<proteinExistence type="predicted"/>
<accession>A0A2U2HMV6</accession>
<sequence>MSMGDWARFSLDQLAGAKGRGKLLTPASYRLTQTARPGGPAGLDWGVQASVAGRRGPALVHQGSDGDWLAIVALFPSLSPPNWVPAWEGIFSHWTANPARRFRRPRFRRPAKTRAIGRTFPFHRFGPTLRGGRDRPCPA</sequence>
<comment type="caution">
    <text evidence="1">The sequence shown here is derived from an EMBL/GenBank/DDBJ whole genome shotgun (WGS) entry which is preliminary data.</text>
</comment>